<dbReference type="InterPro" id="IPR003673">
    <property type="entry name" value="CoA-Trfase_fam_III"/>
</dbReference>
<evidence type="ECO:0000313" key="1">
    <source>
        <dbReference type="EMBL" id="WKD49567.1"/>
    </source>
</evidence>
<dbReference type="InterPro" id="IPR044855">
    <property type="entry name" value="CoA-Trfase_III_dom3_sf"/>
</dbReference>
<sequence>MNHDKGPLEGLRVLDFSTLLPGPYATMLLADMGAEVLRIESPTRPDMLRGLPPMVGGGKAVSAAHASINRNKRSLALDLKNPGAKEIVRRLLKDYDIVIEQFRPGVMHRLGFGYKSLRQIRPDIIYCSITGYGQSGPLKQRAGHDINYLALSGLASYSGRRRSGPGLSGTQIADLAGGSHHAVMAILAAVYQRLQTGNGCEIDISMTDCAFSLNAVCGASALAVGRDPQMELELLNGGSYYDYYRTADDRYLAVGSLEPQFAETFFRRIGHPQWTGRVLEDDQQEPLKGDIAAVIRKRTLEAWLEAFADCDACVEPVLSFNEAAESQLMQDRQMLCTATTSQGDRLRQVNTPFRFDGVKSRQHKAGATLGEHSRSVLRSLGFSSGEIEQIYAQGIIT</sequence>
<dbReference type="InterPro" id="IPR023606">
    <property type="entry name" value="CoA-Trfase_III_dom_1_sf"/>
</dbReference>
<proteinExistence type="predicted"/>
<accession>A0ABY9EBM5</accession>
<dbReference type="PANTHER" id="PTHR48228">
    <property type="entry name" value="SUCCINYL-COA--D-CITRAMALATE COA-TRANSFERASE"/>
    <property type="match status" value="1"/>
</dbReference>
<organism evidence="1 2">
    <name type="scientific">Microbulbifer spongiae</name>
    <dbReference type="NCBI Taxonomy" id="2944933"/>
    <lineage>
        <taxon>Bacteria</taxon>
        <taxon>Pseudomonadati</taxon>
        <taxon>Pseudomonadota</taxon>
        <taxon>Gammaproteobacteria</taxon>
        <taxon>Cellvibrionales</taxon>
        <taxon>Microbulbiferaceae</taxon>
        <taxon>Microbulbifer</taxon>
    </lineage>
</organism>
<gene>
    <name evidence="1" type="ORF">M8T91_16995</name>
</gene>
<dbReference type="Pfam" id="PF02515">
    <property type="entry name" value="CoA_transf_3"/>
    <property type="match status" value="1"/>
</dbReference>
<dbReference type="PANTHER" id="PTHR48228:SF5">
    <property type="entry name" value="ALPHA-METHYLACYL-COA RACEMASE"/>
    <property type="match status" value="1"/>
</dbReference>
<evidence type="ECO:0000313" key="2">
    <source>
        <dbReference type="Proteomes" id="UP001321520"/>
    </source>
</evidence>
<protein>
    <submittedName>
        <fullName evidence="1">CoA transferase</fullName>
    </submittedName>
</protein>
<dbReference type="RefSeq" id="WP_301415419.1">
    <property type="nucleotide sequence ID" value="NZ_CP098023.1"/>
</dbReference>
<dbReference type="Gene3D" id="3.40.50.10540">
    <property type="entry name" value="Crotonobetainyl-coa:carnitine coa-transferase, domain 1"/>
    <property type="match status" value="2"/>
</dbReference>
<dbReference type="Proteomes" id="UP001321520">
    <property type="component" value="Chromosome"/>
</dbReference>
<dbReference type="Gene3D" id="3.30.1540.10">
    <property type="entry name" value="formyl-coa transferase, domain 3"/>
    <property type="match status" value="1"/>
</dbReference>
<dbReference type="InterPro" id="IPR050509">
    <property type="entry name" value="CoA-transferase_III"/>
</dbReference>
<dbReference type="GO" id="GO:0016740">
    <property type="term" value="F:transferase activity"/>
    <property type="evidence" value="ECO:0007669"/>
    <property type="project" value="UniProtKB-KW"/>
</dbReference>
<name>A0ABY9EBM5_9GAMM</name>
<keyword evidence="1" id="KW-0808">Transferase</keyword>
<dbReference type="EMBL" id="CP098023">
    <property type="protein sequence ID" value="WKD49567.1"/>
    <property type="molecule type" value="Genomic_DNA"/>
</dbReference>
<dbReference type="SUPFAM" id="SSF89796">
    <property type="entry name" value="CoA-transferase family III (CaiB/BaiF)"/>
    <property type="match status" value="1"/>
</dbReference>
<reference evidence="1 2" key="1">
    <citation type="submission" date="2022-05" db="EMBL/GenBank/DDBJ databases">
        <title>Microbulbifer sp. nov., isolated from sponge.</title>
        <authorList>
            <person name="Gao L."/>
        </authorList>
    </citation>
    <scope>NUCLEOTIDE SEQUENCE [LARGE SCALE GENOMIC DNA]</scope>
    <source>
        <strain evidence="1 2">MI-G</strain>
    </source>
</reference>
<keyword evidence="2" id="KW-1185">Reference proteome</keyword>